<dbReference type="RefSeq" id="WP_084389587.1">
    <property type="nucleotide sequence ID" value="NZ_JBHSMX010000009.1"/>
</dbReference>
<accession>A0ABW0Q5M9</accession>
<comment type="caution">
    <text evidence="13">The sequence shown here is derived from an EMBL/GenBank/DDBJ whole genome shotgun (WGS) entry which is preliminary data.</text>
</comment>
<sequence length="58" mass="6362">MNWNSVGEFLALGGYGLYVWGAYAMVLVLMVCEPLLALRRHRRALGDTGGSHPEGRVT</sequence>
<evidence type="ECO:0000256" key="4">
    <source>
        <dbReference type="ARBA" id="ARBA00016461"/>
    </source>
</evidence>
<keyword evidence="8 12" id="KW-0812">Transmembrane</keyword>
<dbReference type="NCBIfam" id="TIGR03141">
    <property type="entry name" value="cytochro_ccmD"/>
    <property type="match status" value="1"/>
</dbReference>
<proteinExistence type="inferred from homology"/>
<evidence type="ECO:0000256" key="11">
    <source>
        <dbReference type="ARBA" id="ARBA00023136"/>
    </source>
</evidence>
<dbReference type="EMBL" id="JBHSMX010000009">
    <property type="protein sequence ID" value="MFC5520176.1"/>
    <property type="molecule type" value="Genomic_DNA"/>
</dbReference>
<evidence type="ECO:0000256" key="12">
    <source>
        <dbReference type="RuleBase" id="RU363101"/>
    </source>
</evidence>
<evidence type="ECO:0000256" key="2">
    <source>
        <dbReference type="ARBA" id="ARBA00004377"/>
    </source>
</evidence>
<keyword evidence="5 12" id="KW-0813">Transport</keyword>
<dbReference type="InterPro" id="IPR052075">
    <property type="entry name" value="Heme_exporter_D"/>
</dbReference>
<evidence type="ECO:0000256" key="9">
    <source>
        <dbReference type="ARBA" id="ARBA00022748"/>
    </source>
</evidence>
<dbReference type="PANTHER" id="PTHR37531">
    <property type="entry name" value="HEME EXPORTER PROTEIN D"/>
    <property type="match status" value="1"/>
</dbReference>
<dbReference type="Pfam" id="PF04995">
    <property type="entry name" value="CcmD"/>
    <property type="match status" value="1"/>
</dbReference>
<dbReference type="InterPro" id="IPR007078">
    <property type="entry name" value="Haem_export_protD_CcmD"/>
</dbReference>
<evidence type="ECO:0000256" key="5">
    <source>
        <dbReference type="ARBA" id="ARBA00022448"/>
    </source>
</evidence>
<evidence type="ECO:0000256" key="6">
    <source>
        <dbReference type="ARBA" id="ARBA00022475"/>
    </source>
</evidence>
<name>A0ABW0Q5M9_9BURK</name>
<dbReference type="PANTHER" id="PTHR37531:SF1">
    <property type="entry name" value="HEME EXPORTER PROTEIN D"/>
    <property type="match status" value="1"/>
</dbReference>
<keyword evidence="14" id="KW-1185">Reference proteome</keyword>
<evidence type="ECO:0000256" key="3">
    <source>
        <dbReference type="ARBA" id="ARBA00008741"/>
    </source>
</evidence>
<comment type="subcellular location">
    <subcellularLocation>
        <location evidence="2 12">Cell inner membrane</location>
        <topology evidence="2 12">Single-pass membrane protein</topology>
    </subcellularLocation>
</comment>
<keyword evidence="9 12" id="KW-0201">Cytochrome c-type biogenesis</keyword>
<evidence type="ECO:0000313" key="14">
    <source>
        <dbReference type="Proteomes" id="UP001596084"/>
    </source>
</evidence>
<organism evidence="13 14">
    <name type="scientific">Polaromonas jejuensis</name>
    <dbReference type="NCBI Taxonomy" id="457502"/>
    <lineage>
        <taxon>Bacteria</taxon>
        <taxon>Pseudomonadati</taxon>
        <taxon>Pseudomonadota</taxon>
        <taxon>Betaproteobacteria</taxon>
        <taxon>Burkholderiales</taxon>
        <taxon>Comamonadaceae</taxon>
        <taxon>Polaromonas</taxon>
    </lineage>
</organism>
<evidence type="ECO:0000256" key="7">
    <source>
        <dbReference type="ARBA" id="ARBA00022519"/>
    </source>
</evidence>
<comment type="similarity">
    <text evidence="3 12">Belongs to the CcmD/CycX/HelD family.</text>
</comment>
<evidence type="ECO:0000256" key="1">
    <source>
        <dbReference type="ARBA" id="ARBA00002442"/>
    </source>
</evidence>
<protein>
    <recommendedName>
        <fullName evidence="4 12">Heme exporter protein D</fullName>
    </recommendedName>
</protein>
<feature type="transmembrane region" description="Helical" evidence="12">
    <location>
        <begin position="20"/>
        <end position="38"/>
    </location>
</feature>
<dbReference type="Proteomes" id="UP001596084">
    <property type="component" value="Unassembled WGS sequence"/>
</dbReference>
<evidence type="ECO:0000256" key="8">
    <source>
        <dbReference type="ARBA" id="ARBA00022692"/>
    </source>
</evidence>
<keyword evidence="10 12" id="KW-1133">Transmembrane helix</keyword>
<evidence type="ECO:0000313" key="13">
    <source>
        <dbReference type="EMBL" id="MFC5520176.1"/>
    </source>
</evidence>
<keyword evidence="7 12" id="KW-0997">Cell inner membrane</keyword>
<gene>
    <name evidence="13" type="primary">ccmD</name>
    <name evidence="13" type="ORF">ACFPP7_04495</name>
</gene>
<comment type="function">
    <text evidence="1 12">Required for the export of heme to the periplasm for the biogenesis of c-type cytochromes.</text>
</comment>
<keyword evidence="11 12" id="KW-0472">Membrane</keyword>
<reference evidence="14" key="1">
    <citation type="journal article" date="2019" name="Int. J. Syst. Evol. Microbiol.">
        <title>The Global Catalogue of Microorganisms (GCM) 10K type strain sequencing project: providing services to taxonomists for standard genome sequencing and annotation.</title>
        <authorList>
            <consortium name="The Broad Institute Genomics Platform"/>
            <consortium name="The Broad Institute Genome Sequencing Center for Infectious Disease"/>
            <person name="Wu L."/>
            <person name="Ma J."/>
        </authorList>
    </citation>
    <scope>NUCLEOTIDE SEQUENCE [LARGE SCALE GENOMIC DNA]</scope>
    <source>
        <strain evidence="14">CGMCC 4.7277</strain>
    </source>
</reference>
<keyword evidence="6 12" id="KW-1003">Cell membrane</keyword>
<evidence type="ECO:0000256" key="10">
    <source>
        <dbReference type="ARBA" id="ARBA00022989"/>
    </source>
</evidence>